<feature type="transmembrane region" description="Helical" evidence="11">
    <location>
        <begin position="742"/>
        <end position="762"/>
    </location>
</feature>
<dbReference type="InterPro" id="IPR036640">
    <property type="entry name" value="ABC1_TM_sf"/>
</dbReference>
<feature type="transmembrane region" description="Helical" evidence="11">
    <location>
        <begin position="21"/>
        <end position="44"/>
    </location>
</feature>
<feature type="transmembrane region" description="Helical" evidence="11">
    <location>
        <begin position="50"/>
        <end position="68"/>
    </location>
</feature>
<dbReference type="GO" id="GO:0005886">
    <property type="term" value="C:plasma membrane"/>
    <property type="evidence" value="ECO:0007669"/>
    <property type="project" value="UniProtKB-SubCell"/>
</dbReference>
<comment type="caution">
    <text evidence="14">The sequence shown here is derived from an EMBL/GenBank/DDBJ whole genome shotgun (WGS) entry which is preliminary data.</text>
</comment>
<evidence type="ECO:0000256" key="4">
    <source>
        <dbReference type="ARBA" id="ARBA00022475"/>
    </source>
</evidence>
<dbReference type="PANTHER" id="PTHR43394">
    <property type="entry name" value="ATP-DEPENDENT PERMEASE MDL1, MITOCHONDRIAL"/>
    <property type="match status" value="1"/>
</dbReference>
<feature type="transmembrane region" description="Helical" evidence="11">
    <location>
        <begin position="635"/>
        <end position="663"/>
    </location>
</feature>
<dbReference type="EMBL" id="JACICD010000006">
    <property type="protein sequence ID" value="MBB3772755.1"/>
    <property type="molecule type" value="Genomic_DNA"/>
</dbReference>
<reference evidence="14 15" key="1">
    <citation type="submission" date="2020-08" db="EMBL/GenBank/DDBJ databases">
        <title>Genomic Encyclopedia of Type Strains, Phase IV (KMG-IV): sequencing the most valuable type-strain genomes for metagenomic binning, comparative biology and taxonomic classification.</title>
        <authorList>
            <person name="Goeker M."/>
        </authorList>
    </citation>
    <scope>NUCLEOTIDE SEQUENCE [LARGE SCALE GENOMIC DNA]</scope>
    <source>
        <strain evidence="14 15">DSM 5895</strain>
    </source>
</reference>
<name>A0A839ZDM5_9HYPH</name>
<dbReference type="GO" id="GO:0005524">
    <property type="term" value="F:ATP binding"/>
    <property type="evidence" value="ECO:0007669"/>
    <property type="project" value="UniProtKB-KW"/>
</dbReference>
<evidence type="ECO:0000256" key="8">
    <source>
        <dbReference type="ARBA" id="ARBA00022840"/>
    </source>
</evidence>
<dbReference type="RefSeq" id="WP_183190899.1">
    <property type="nucleotide sequence ID" value="NZ_JACICD010000006.1"/>
</dbReference>
<evidence type="ECO:0000256" key="2">
    <source>
        <dbReference type="ARBA" id="ARBA00005417"/>
    </source>
</evidence>
<evidence type="ECO:0000256" key="7">
    <source>
        <dbReference type="ARBA" id="ARBA00022741"/>
    </source>
</evidence>
<dbReference type="InterPro" id="IPR011527">
    <property type="entry name" value="ABC1_TM_dom"/>
</dbReference>
<feature type="domain" description="ABC transporter" evidence="12">
    <location>
        <begin position="334"/>
        <end position="569"/>
    </location>
</feature>
<dbReference type="PROSITE" id="PS50929">
    <property type="entry name" value="ABC_TM1F"/>
    <property type="match status" value="2"/>
</dbReference>
<feature type="domain" description="ABC transmembrane type-1" evidence="13">
    <location>
        <begin position="19"/>
        <end position="301"/>
    </location>
</feature>
<evidence type="ECO:0000256" key="1">
    <source>
        <dbReference type="ARBA" id="ARBA00004651"/>
    </source>
</evidence>
<dbReference type="InterPro" id="IPR017871">
    <property type="entry name" value="ABC_transporter-like_CS"/>
</dbReference>
<comment type="similarity">
    <text evidence="2">Belongs to the ABC transporter superfamily.</text>
</comment>
<dbReference type="SUPFAM" id="SSF90123">
    <property type="entry name" value="ABC transporter transmembrane region"/>
    <property type="match status" value="2"/>
</dbReference>
<dbReference type="FunFam" id="3.40.50.300:FF:000221">
    <property type="entry name" value="Multidrug ABC transporter ATP-binding protein"/>
    <property type="match status" value="2"/>
</dbReference>
<dbReference type="GO" id="GO:0015421">
    <property type="term" value="F:ABC-type oligopeptide transporter activity"/>
    <property type="evidence" value="ECO:0007669"/>
    <property type="project" value="TreeGrafter"/>
</dbReference>
<feature type="transmembrane region" description="Helical" evidence="11">
    <location>
        <begin position="156"/>
        <end position="176"/>
    </location>
</feature>
<dbReference type="Pfam" id="PF00664">
    <property type="entry name" value="ABC_membrane"/>
    <property type="match status" value="2"/>
</dbReference>
<keyword evidence="6 11" id="KW-0812">Transmembrane</keyword>
<evidence type="ECO:0000256" key="9">
    <source>
        <dbReference type="ARBA" id="ARBA00022989"/>
    </source>
</evidence>
<evidence type="ECO:0000256" key="3">
    <source>
        <dbReference type="ARBA" id="ARBA00022448"/>
    </source>
</evidence>
<evidence type="ECO:0000259" key="12">
    <source>
        <dbReference type="PROSITE" id="PS50893"/>
    </source>
</evidence>
<organism evidence="14 15">
    <name type="scientific">Ancylobacter tetraedralis</name>
    <dbReference type="NCBI Taxonomy" id="217068"/>
    <lineage>
        <taxon>Bacteria</taxon>
        <taxon>Pseudomonadati</taxon>
        <taxon>Pseudomonadota</taxon>
        <taxon>Alphaproteobacteria</taxon>
        <taxon>Hyphomicrobiales</taxon>
        <taxon>Xanthobacteraceae</taxon>
        <taxon>Ancylobacter</taxon>
    </lineage>
</organism>
<protein>
    <submittedName>
        <fullName evidence="14">ATP-binding cassette subfamily C protein CydCD</fullName>
    </submittedName>
</protein>
<accession>A0A839ZDM5</accession>
<dbReference type="Gene3D" id="3.40.50.300">
    <property type="entry name" value="P-loop containing nucleotide triphosphate hydrolases"/>
    <property type="match status" value="2"/>
</dbReference>
<keyword evidence="8 14" id="KW-0067">ATP-binding</keyword>
<keyword evidence="5" id="KW-0762">Sugar transport</keyword>
<dbReference type="InterPro" id="IPR039421">
    <property type="entry name" value="Type_1_exporter"/>
</dbReference>
<evidence type="ECO:0000256" key="11">
    <source>
        <dbReference type="SAM" id="Phobius"/>
    </source>
</evidence>
<evidence type="ECO:0000313" key="14">
    <source>
        <dbReference type="EMBL" id="MBB3772755.1"/>
    </source>
</evidence>
<sequence>MHFDAQLWAATKGFRTRIAAAILLGFLSLALGVARFILLGWMIARLFEGAAISGLAEAAGALVAVILARMGLEYARARVAHATSSRIQDRLRLDIYDQIVRLGPAWLAGHRTGSIALSTIDGVEQLQTFFGQFLPQVAIAVLAPVLLFVVLSFWDIPVAAVISAAAVLALILPVVLKRMGEESTLRRVRSFKAFGEDFLDAVQGLPTLKAFGQSAAFGDRLAKKAQQLAESTLFVLQASLMSRALTDLAIAGGAAAAISLGAWRVSHGQMTIEALLIVLMAGTEVFRPLRDLRSLLHRGMMANAAASGIKALLQAEPPKPPLETPATPDIAASIAFRDVRFGYSDERGEALKGITFAIQAGERIGIVGYSGSGKSTIVKLLLRFYDPDSGTVQIGGRDVTTLSADHIRDQFAVVQQDTYLFYGSVEDNIRIARADATRDQVEAAARAANAHGFISRLPHGYSTVIGERGLRLSGGQRQRIAIARAILRDAPILILDEALSSVDAENENLIQAELDDLARTRTTIVLAHRLSSVIDAHRIIVMSDGRIADSGTHAELIGRDGPYKKLMAEQVELSHIDRVISADLVAASHENHCVAEREASVTPQMTEGERIAAGLSPFQTLATLFNLIVPWRRQLILTVASGVGRVYALVGVSTLSALIVASIKTGSPFGFYIAGMAALVPLAAFLQWNESWRSHDMAYRLLAQMRVDLYRALDKLAPAYLLKRRSGDLVSLGTQDVETVEYFFAHVVAPAIVALLVPVSVLVALSLIAWPTALTLLPFLAYAALAPVFDRRRVDALGSRARAQLGGLNAFVVDTVQGMSELIAFRAVGARRMVFQDQIAAYQRSRVDLNADLSFQVAKQEAVATLGAAAVLATAALLINTHAFDPAWLPLVALLSSAAFVPVSELAQAARQLADSIASTRRIHAVYAEPIPVTDGPERLPQTAGGARLTFHDVSFAYDPAGPRVLQHINLDVPAGARIALVGSSGAGKSTIANLLLRFWDPQEGRITIDGHDLRDVKLDDLRRHIALVAQDTYLFNATLVENIRLAHPDATQAALDLAIQRAALADFVASLPNGFDTHVGERGVQLSGGQRQRISIARAFLKNAPVLILDEATSHLDASSEAHVRAALDQLMLDRTTIIIAHRLSTIRAADAILVMHDGRIVEMGTHDDLIRQQGFYARLVAHQAAGPIGHMRPLCPRAAEARSQAGSVGSTRRG</sequence>
<feature type="transmembrane region" description="Helical" evidence="11">
    <location>
        <begin position="768"/>
        <end position="789"/>
    </location>
</feature>
<feature type="domain" description="ABC transmembrane type-1" evidence="13">
    <location>
        <begin position="636"/>
        <end position="915"/>
    </location>
</feature>
<dbReference type="PANTHER" id="PTHR43394:SF1">
    <property type="entry name" value="ATP-BINDING CASSETTE SUB-FAMILY B MEMBER 10, MITOCHONDRIAL"/>
    <property type="match status" value="1"/>
</dbReference>
<dbReference type="PROSITE" id="PS50893">
    <property type="entry name" value="ABC_TRANSPORTER_2"/>
    <property type="match status" value="2"/>
</dbReference>
<dbReference type="SMART" id="SM00382">
    <property type="entry name" value="AAA"/>
    <property type="match status" value="2"/>
</dbReference>
<dbReference type="InterPro" id="IPR027417">
    <property type="entry name" value="P-loop_NTPase"/>
</dbReference>
<keyword evidence="7" id="KW-0547">Nucleotide-binding</keyword>
<feature type="transmembrane region" description="Helical" evidence="11">
    <location>
        <begin position="669"/>
        <end position="688"/>
    </location>
</feature>
<keyword evidence="15" id="KW-1185">Reference proteome</keyword>
<keyword evidence="4" id="KW-1003">Cell membrane</keyword>
<proteinExistence type="inferred from homology"/>
<dbReference type="AlphaFoldDB" id="A0A839ZDM5"/>
<dbReference type="InterPro" id="IPR003593">
    <property type="entry name" value="AAA+_ATPase"/>
</dbReference>
<dbReference type="Proteomes" id="UP000533469">
    <property type="component" value="Unassembled WGS sequence"/>
</dbReference>
<dbReference type="Gene3D" id="1.20.1560.10">
    <property type="entry name" value="ABC transporter type 1, transmembrane domain"/>
    <property type="match status" value="2"/>
</dbReference>
<evidence type="ECO:0000256" key="5">
    <source>
        <dbReference type="ARBA" id="ARBA00022597"/>
    </source>
</evidence>
<dbReference type="Pfam" id="PF00005">
    <property type="entry name" value="ABC_tran"/>
    <property type="match status" value="2"/>
</dbReference>
<evidence type="ECO:0000256" key="6">
    <source>
        <dbReference type="ARBA" id="ARBA00022692"/>
    </source>
</evidence>
<dbReference type="SUPFAM" id="SSF52540">
    <property type="entry name" value="P-loop containing nucleoside triphosphate hydrolases"/>
    <property type="match status" value="2"/>
</dbReference>
<feature type="transmembrane region" description="Helical" evidence="11">
    <location>
        <begin position="133"/>
        <end position="150"/>
    </location>
</feature>
<feature type="transmembrane region" description="Helical" evidence="11">
    <location>
        <begin position="862"/>
        <end position="881"/>
    </location>
</feature>
<gene>
    <name evidence="14" type="ORF">FHS55_003376</name>
</gene>
<dbReference type="PROSITE" id="PS00211">
    <property type="entry name" value="ABC_TRANSPORTER_1"/>
    <property type="match status" value="2"/>
</dbReference>
<evidence type="ECO:0000313" key="15">
    <source>
        <dbReference type="Proteomes" id="UP000533469"/>
    </source>
</evidence>
<keyword evidence="10 11" id="KW-0472">Membrane</keyword>
<evidence type="ECO:0000259" key="13">
    <source>
        <dbReference type="PROSITE" id="PS50929"/>
    </source>
</evidence>
<keyword evidence="9 11" id="KW-1133">Transmembrane helix</keyword>
<feature type="domain" description="ABC transporter" evidence="12">
    <location>
        <begin position="949"/>
        <end position="1184"/>
    </location>
</feature>
<keyword evidence="3" id="KW-0813">Transport</keyword>
<evidence type="ECO:0000256" key="10">
    <source>
        <dbReference type="ARBA" id="ARBA00023136"/>
    </source>
</evidence>
<dbReference type="GO" id="GO:0016887">
    <property type="term" value="F:ATP hydrolysis activity"/>
    <property type="evidence" value="ECO:0007669"/>
    <property type="project" value="InterPro"/>
</dbReference>
<dbReference type="InterPro" id="IPR003439">
    <property type="entry name" value="ABC_transporter-like_ATP-bd"/>
</dbReference>
<comment type="subcellular location">
    <subcellularLocation>
        <location evidence="1">Cell membrane</location>
        <topology evidence="1">Multi-pass membrane protein</topology>
    </subcellularLocation>
</comment>